<feature type="compositionally biased region" description="Low complexity" evidence="1">
    <location>
        <begin position="48"/>
        <end position="66"/>
    </location>
</feature>
<organism evidence="2 3">
    <name type="scientific">Streptomyces enissocaesilis</name>
    <dbReference type="NCBI Taxonomy" id="332589"/>
    <lineage>
        <taxon>Bacteria</taxon>
        <taxon>Bacillati</taxon>
        <taxon>Actinomycetota</taxon>
        <taxon>Actinomycetes</taxon>
        <taxon>Kitasatosporales</taxon>
        <taxon>Streptomycetaceae</taxon>
        <taxon>Streptomyces</taxon>
        <taxon>Streptomyces rochei group</taxon>
    </lineage>
</organism>
<feature type="compositionally biased region" description="Basic and acidic residues" evidence="1">
    <location>
        <begin position="7"/>
        <end position="29"/>
    </location>
</feature>
<name>A0ABN3WUB2_9ACTN</name>
<reference evidence="2 3" key="1">
    <citation type="journal article" date="2019" name="Int. J. Syst. Evol. Microbiol.">
        <title>The Global Catalogue of Microorganisms (GCM) 10K type strain sequencing project: providing services to taxonomists for standard genome sequencing and annotation.</title>
        <authorList>
            <consortium name="The Broad Institute Genomics Platform"/>
            <consortium name="The Broad Institute Genome Sequencing Center for Infectious Disease"/>
            <person name="Wu L."/>
            <person name="Ma J."/>
        </authorList>
    </citation>
    <scope>NUCLEOTIDE SEQUENCE [LARGE SCALE GENOMIC DNA]</scope>
    <source>
        <strain evidence="2 3">JCM 9088</strain>
    </source>
</reference>
<sequence length="66" mass="7666">MAAVGDALRHPATEERHEERAERDEDRHVLLLVDRPPAAHIRDRTRFTPELPEFPEFPSSPNSWIP</sequence>
<evidence type="ECO:0000256" key="1">
    <source>
        <dbReference type="SAM" id="MobiDB-lite"/>
    </source>
</evidence>
<accession>A0ABN3WUB2</accession>
<dbReference type="Proteomes" id="UP001500403">
    <property type="component" value="Unassembled WGS sequence"/>
</dbReference>
<gene>
    <name evidence="2" type="ORF">GCM10010446_06350</name>
</gene>
<proteinExistence type="predicted"/>
<dbReference type="EMBL" id="BAAAUD010000009">
    <property type="protein sequence ID" value="GAA2924867.1"/>
    <property type="molecule type" value="Genomic_DNA"/>
</dbReference>
<evidence type="ECO:0000313" key="2">
    <source>
        <dbReference type="EMBL" id="GAA2924867.1"/>
    </source>
</evidence>
<feature type="region of interest" description="Disordered" evidence="1">
    <location>
        <begin position="1"/>
        <end position="66"/>
    </location>
</feature>
<protein>
    <submittedName>
        <fullName evidence="2">Uncharacterized protein</fullName>
    </submittedName>
</protein>
<comment type="caution">
    <text evidence="2">The sequence shown here is derived from an EMBL/GenBank/DDBJ whole genome shotgun (WGS) entry which is preliminary data.</text>
</comment>
<keyword evidence="3" id="KW-1185">Reference proteome</keyword>
<evidence type="ECO:0000313" key="3">
    <source>
        <dbReference type="Proteomes" id="UP001500403"/>
    </source>
</evidence>